<organism evidence="2 3">
    <name type="scientific">Amycolatopsis thermoflava</name>
    <dbReference type="NCBI Taxonomy" id="84480"/>
    <lineage>
        <taxon>Bacteria</taxon>
        <taxon>Bacillati</taxon>
        <taxon>Actinomycetota</taxon>
        <taxon>Actinomycetes</taxon>
        <taxon>Pseudonocardiales</taxon>
        <taxon>Pseudonocardiaceae</taxon>
        <taxon>Amycolatopsis</taxon>
        <taxon>Amycolatopsis methanolica group</taxon>
    </lineage>
</organism>
<protein>
    <recommendedName>
        <fullName evidence="4">Integral membrane protein</fullName>
    </recommendedName>
</protein>
<comment type="caution">
    <text evidence="2">The sequence shown here is derived from an EMBL/GenBank/DDBJ whole genome shotgun (WGS) entry which is preliminary data.</text>
</comment>
<dbReference type="PANTHER" id="PTHR40761">
    <property type="entry name" value="CONSERVED INTEGRAL MEMBRANE ALANINE VALINE AND LEUCINE RICH PROTEIN-RELATED"/>
    <property type="match status" value="1"/>
</dbReference>
<evidence type="ECO:0000256" key="1">
    <source>
        <dbReference type="SAM" id="Phobius"/>
    </source>
</evidence>
<keyword evidence="1" id="KW-0812">Transmembrane</keyword>
<feature type="transmembrane region" description="Helical" evidence="1">
    <location>
        <begin position="139"/>
        <end position="157"/>
    </location>
</feature>
<feature type="transmembrane region" description="Helical" evidence="1">
    <location>
        <begin position="81"/>
        <end position="103"/>
    </location>
</feature>
<dbReference type="EMBL" id="RKHY01000001">
    <property type="protein sequence ID" value="ROS42931.1"/>
    <property type="molecule type" value="Genomic_DNA"/>
</dbReference>
<keyword evidence="1" id="KW-0472">Membrane</keyword>
<dbReference type="AlphaFoldDB" id="A0A3N2H200"/>
<dbReference type="NCBIfam" id="NF038012">
    <property type="entry name" value="DMT_1"/>
    <property type="match status" value="1"/>
</dbReference>
<dbReference type="PANTHER" id="PTHR40761:SF1">
    <property type="entry name" value="CONSERVED INTEGRAL MEMBRANE ALANINE VALINE AND LEUCINE RICH PROTEIN-RELATED"/>
    <property type="match status" value="1"/>
</dbReference>
<feature type="transmembrane region" description="Helical" evidence="1">
    <location>
        <begin position="169"/>
        <end position="187"/>
    </location>
</feature>
<dbReference type="Proteomes" id="UP000274843">
    <property type="component" value="Unassembled WGS sequence"/>
</dbReference>
<keyword evidence="1" id="KW-1133">Transmembrane helix</keyword>
<gene>
    <name evidence="2" type="ORF">EDD35_5332</name>
</gene>
<dbReference type="SUPFAM" id="SSF103481">
    <property type="entry name" value="Multidrug resistance efflux transporter EmrE"/>
    <property type="match status" value="1"/>
</dbReference>
<name>A0A3N2H200_9PSEU</name>
<dbReference type="InterPro" id="IPR037185">
    <property type="entry name" value="EmrE-like"/>
</dbReference>
<keyword evidence="3" id="KW-1185">Reference proteome</keyword>
<reference evidence="2 3" key="1">
    <citation type="submission" date="2018-11" db="EMBL/GenBank/DDBJ databases">
        <title>Sequencing the genomes of 1000 actinobacteria strains.</title>
        <authorList>
            <person name="Klenk H.-P."/>
        </authorList>
    </citation>
    <scope>NUCLEOTIDE SEQUENCE [LARGE SCALE GENOMIC DNA]</scope>
    <source>
        <strain evidence="2 3">DSM 44348</strain>
    </source>
</reference>
<feature type="transmembrane region" description="Helical" evidence="1">
    <location>
        <begin position="57"/>
        <end position="75"/>
    </location>
</feature>
<feature type="transmembrane region" description="Helical" evidence="1">
    <location>
        <begin position="228"/>
        <end position="248"/>
    </location>
</feature>
<feature type="transmembrane region" description="Helical" evidence="1">
    <location>
        <begin position="110"/>
        <end position="127"/>
    </location>
</feature>
<proteinExistence type="predicted"/>
<evidence type="ECO:0000313" key="2">
    <source>
        <dbReference type="EMBL" id="ROS42931.1"/>
    </source>
</evidence>
<sequence>MFPRVAWVWWGLLCAVAAAVAYGVASVFQAVAARAVDDGGSGVDPRLLVRVLRQWRYVLGLGLDVVGFVAQLAALRVLPLFVVQAALAASLAVTAVAALTLGVRLSGREWGAIALVCAGLALLGVSARSEGSEPVGTAFHVGLLVAVALLATAGWTVGRAPEHVRTPALGLVSGLCFGVVALAGRVLDATGVTAVLTDPAAYALAAAGVLAMLFYASALQRGSVTTATALMVVGETVVPSLIGVVMLGDSTRAGFAPVAVAGFVVAVAAALALARFGEVDSPQRTPVPR</sequence>
<feature type="transmembrane region" description="Helical" evidence="1">
    <location>
        <begin position="254"/>
        <end position="274"/>
    </location>
</feature>
<feature type="transmembrane region" description="Helical" evidence="1">
    <location>
        <begin position="199"/>
        <end position="216"/>
    </location>
</feature>
<feature type="transmembrane region" description="Helical" evidence="1">
    <location>
        <begin position="6"/>
        <end position="36"/>
    </location>
</feature>
<evidence type="ECO:0000313" key="3">
    <source>
        <dbReference type="Proteomes" id="UP000274843"/>
    </source>
</evidence>
<accession>A0A3N2H200</accession>
<evidence type="ECO:0008006" key="4">
    <source>
        <dbReference type="Google" id="ProtNLM"/>
    </source>
</evidence>